<sequence>MPKPARKETAAKAVGDPHLVNMYGQRFDILREGNHTLIQIPRHAEPRATLLKVNGEALHMGGACADMYFHSISVKGKWAEDLAYTLSKGQSRSAGFNFFADAAHRSNSTHWTRFGNELDLKIIPETITGVRYLNIFVKHLASVQASVGGLLGSDDHSTIATPPADCKRTVSLLSIGSHMGAGSSQGDGTFDELAQFTHDFDYQ</sequence>
<accession>A0ABN9W581</accession>
<dbReference type="Proteomes" id="UP001189429">
    <property type="component" value="Unassembled WGS sequence"/>
</dbReference>
<evidence type="ECO:0000313" key="2">
    <source>
        <dbReference type="Proteomes" id="UP001189429"/>
    </source>
</evidence>
<organism evidence="1 2">
    <name type="scientific">Prorocentrum cordatum</name>
    <dbReference type="NCBI Taxonomy" id="2364126"/>
    <lineage>
        <taxon>Eukaryota</taxon>
        <taxon>Sar</taxon>
        <taxon>Alveolata</taxon>
        <taxon>Dinophyceae</taxon>
        <taxon>Prorocentrales</taxon>
        <taxon>Prorocentraceae</taxon>
        <taxon>Prorocentrum</taxon>
    </lineage>
</organism>
<evidence type="ECO:0000313" key="1">
    <source>
        <dbReference type="EMBL" id="CAK0881274.1"/>
    </source>
</evidence>
<comment type="caution">
    <text evidence="1">The sequence shown here is derived from an EMBL/GenBank/DDBJ whole genome shotgun (WGS) entry which is preliminary data.</text>
</comment>
<name>A0ABN9W581_9DINO</name>
<proteinExistence type="predicted"/>
<dbReference type="EMBL" id="CAUYUJ010018171">
    <property type="protein sequence ID" value="CAK0881274.1"/>
    <property type="molecule type" value="Genomic_DNA"/>
</dbReference>
<reference evidence="1" key="1">
    <citation type="submission" date="2023-10" db="EMBL/GenBank/DDBJ databases">
        <authorList>
            <person name="Chen Y."/>
            <person name="Shah S."/>
            <person name="Dougan E. K."/>
            <person name="Thang M."/>
            <person name="Chan C."/>
        </authorList>
    </citation>
    <scope>NUCLEOTIDE SEQUENCE [LARGE SCALE GENOMIC DNA]</scope>
</reference>
<protein>
    <submittedName>
        <fullName evidence="1">Uncharacterized protein</fullName>
    </submittedName>
</protein>
<keyword evidence="2" id="KW-1185">Reference proteome</keyword>
<gene>
    <name evidence="1" type="ORF">PCOR1329_LOCUS64185</name>
</gene>